<protein>
    <submittedName>
        <fullName evidence="1">Uncharacterized protein</fullName>
    </submittedName>
</protein>
<evidence type="ECO:0000313" key="1">
    <source>
        <dbReference type="EMBL" id="OJJ26915.1"/>
    </source>
</evidence>
<keyword evidence="2" id="KW-1185">Reference proteome</keyword>
<proteinExistence type="predicted"/>
<dbReference type="AlphaFoldDB" id="A0A1L9QW39"/>
<dbReference type="STRING" id="1925591.BI308_04285"/>
<reference evidence="1" key="1">
    <citation type="submission" date="2016-10" db="EMBL/GenBank/DDBJ databases">
        <title>CRISPR-Cas defence system in Roseofilum reptotaenium: evidence of a bacteriophage-cyanobacterium arms race in the coral black band disease.</title>
        <authorList>
            <person name="Buerger P."/>
            <person name="Wood-Charlson E.M."/>
            <person name="Weynberg K.D."/>
            <person name="Willis B."/>
            <person name="Van Oppen M.J."/>
        </authorList>
    </citation>
    <scope>NUCLEOTIDE SEQUENCE [LARGE SCALE GENOMIC DNA]</scope>
    <source>
        <strain evidence="1">AO1-A</strain>
    </source>
</reference>
<dbReference type="InterPro" id="IPR058915">
    <property type="entry name" value="AcrVA2-like"/>
</dbReference>
<dbReference type="Pfam" id="PF26125">
    <property type="entry name" value="AcrVA2-like"/>
    <property type="match status" value="1"/>
</dbReference>
<comment type="caution">
    <text evidence="1">The sequence shown here is derived from an EMBL/GenBank/DDBJ whole genome shotgun (WGS) entry which is preliminary data.</text>
</comment>
<dbReference type="Proteomes" id="UP000183940">
    <property type="component" value="Unassembled WGS sequence"/>
</dbReference>
<organism evidence="1 2">
    <name type="scientific">Roseofilum reptotaenium AO1-A</name>
    <dbReference type="NCBI Taxonomy" id="1925591"/>
    <lineage>
        <taxon>Bacteria</taxon>
        <taxon>Bacillati</taxon>
        <taxon>Cyanobacteriota</taxon>
        <taxon>Cyanophyceae</taxon>
        <taxon>Desertifilales</taxon>
        <taxon>Desertifilaceae</taxon>
        <taxon>Roseofilum</taxon>
    </lineage>
</organism>
<gene>
    <name evidence="1" type="ORF">BI308_04285</name>
</gene>
<accession>A0A1L9QW39</accession>
<dbReference type="EMBL" id="MLAW01000004">
    <property type="protein sequence ID" value="OJJ26915.1"/>
    <property type="molecule type" value="Genomic_DNA"/>
</dbReference>
<evidence type="ECO:0000313" key="2">
    <source>
        <dbReference type="Proteomes" id="UP000183940"/>
    </source>
</evidence>
<sequence length="565" mass="66913">MPLKLKTKKPILIDSEGYASGKIIAIEFRLNTKRYNPLEGVEYETGDRYNWLVKTTTKSLSFRRNLDFFTQTRIDHKKHTYTDSCNYNKEREDYNELTRVLLNSGAFPEEFLFSELIDIATIKYDSYGFEYKEEIDFYRLNKDLIGRRIKFQLYDCLNPKIKTYSIKLDERYDNPTIILHKKSYSMGKLVSDRLPHESPQRTEDDIKNLQLLTFGVDSENLKRQETQMNPQAKERKKTIKAIQKREDYKELIKHTPLNKLEYHQVDGYYPFNEFKDDFLFYYYTQSKGIIDYATSLANEDIISLRLGIDSIIATDCKFLWLKDELLSAFRQTSIPPLAEIKEVVPIICLFPPLDSFYEYRIRYIKILTTKLNKTNYARLYDKERVHLFPDPIPPSDLQKDVLATTIRIYTTTYDFFTTFRVIDGVLHKNNNQIETGVYYEEKDKAFINSVNDIFFNLLLYLSTKPELIEAPLKISTKAGGKGFGKTQKRLFDPQVIGSDYRQVYDYEAPPDVYDITERHPTPRTHWRMGHWKRVAYGKDRTERRWQWIKPVLVNPGAYPSQDRLF</sequence>
<name>A0A1L9QW39_9CYAN</name>